<accession>A0A8T0F888</accession>
<dbReference type="EMBL" id="JABXBU010000030">
    <property type="protein sequence ID" value="KAF8785203.1"/>
    <property type="molecule type" value="Genomic_DNA"/>
</dbReference>
<protein>
    <submittedName>
        <fullName evidence="1">Uncharacterized protein</fullName>
    </submittedName>
</protein>
<dbReference type="AlphaFoldDB" id="A0A8T0F888"/>
<reference evidence="1" key="1">
    <citation type="journal article" date="2020" name="bioRxiv">
        <title>Chromosome-level reference genome of the European wasp spider Argiope bruennichi: a resource for studies on range expansion and evolutionary adaptation.</title>
        <authorList>
            <person name="Sheffer M.M."/>
            <person name="Hoppe A."/>
            <person name="Krehenwinkel H."/>
            <person name="Uhl G."/>
            <person name="Kuss A.W."/>
            <person name="Jensen L."/>
            <person name="Jensen C."/>
            <person name="Gillespie R.G."/>
            <person name="Hoff K.J."/>
            <person name="Prost S."/>
        </authorList>
    </citation>
    <scope>NUCLEOTIDE SEQUENCE</scope>
</reference>
<name>A0A8T0F888_ARGBR</name>
<organism evidence="1 2">
    <name type="scientific">Argiope bruennichi</name>
    <name type="common">Wasp spider</name>
    <name type="synonym">Aranea bruennichi</name>
    <dbReference type="NCBI Taxonomy" id="94029"/>
    <lineage>
        <taxon>Eukaryota</taxon>
        <taxon>Metazoa</taxon>
        <taxon>Ecdysozoa</taxon>
        <taxon>Arthropoda</taxon>
        <taxon>Chelicerata</taxon>
        <taxon>Arachnida</taxon>
        <taxon>Araneae</taxon>
        <taxon>Araneomorphae</taxon>
        <taxon>Entelegynae</taxon>
        <taxon>Araneoidea</taxon>
        <taxon>Araneidae</taxon>
        <taxon>Argiope</taxon>
    </lineage>
</organism>
<dbReference type="Proteomes" id="UP000807504">
    <property type="component" value="Unassembled WGS sequence"/>
</dbReference>
<evidence type="ECO:0000313" key="1">
    <source>
        <dbReference type="EMBL" id="KAF8785203.1"/>
    </source>
</evidence>
<comment type="caution">
    <text evidence="1">The sequence shown here is derived from an EMBL/GenBank/DDBJ whole genome shotgun (WGS) entry which is preliminary data.</text>
</comment>
<sequence length="87" mass="9658">MLNNFGNRSAAQRTKMNWICVSSSNVCKQAELTRGKNQALGCVIRKSTRELPMRMFGPMREKGVCQPPIPAPIPSADAFDIRTESAF</sequence>
<proteinExistence type="predicted"/>
<keyword evidence="2" id="KW-1185">Reference proteome</keyword>
<gene>
    <name evidence="1" type="ORF">HNY73_010776</name>
</gene>
<evidence type="ECO:0000313" key="2">
    <source>
        <dbReference type="Proteomes" id="UP000807504"/>
    </source>
</evidence>
<reference evidence="1" key="2">
    <citation type="submission" date="2020-06" db="EMBL/GenBank/DDBJ databases">
        <authorList>
            <person name="Sheffer M."/>
        </authorList>
    </citation>
    <scope>NUCLEOTIDE SEQUENCE</scope>
</reference>